<dbReference type="PANTHER" id="PTHR31147">
    <property type="entry name" value="ACYL TRANSFERASE 4"/>
    <property type="match status" value="1"/>
</dbReference>
<dbReference type="EMBL" id="JAYWIO010000006">
    <property type="protein sequence ID" value="KAK7255373.1"/>
    <property type="molecule type" value="Genomic_DNA"/>
</dbReference>
<comment type="caution">
    <text evidence="2">The sequence shown here is derived from an EMBL/GenBank/DDBJ whole genome shotgun (WGS) entry which is preliminary data.</text>
</comment>
<dbReference type="Pfam" id="PF02458">
    <property type="entry name" value="Transferase"/>
    <property type="match status" value="1"/>
</dbReference>
<reference evidence="2 3" key="1">
    <citation type="submission" date="2024-01" db="EMBL/GenBank/DDBJ databases">
        <title>The genomes of 5 underutilized Papilionoideae crops provide insights into root nodulation and disease resistanc.</title>
        <authorList>
            <person name="Yuan L."/>
        </authorList>
    </citation>
    <scope>NUCLEOTIDE SEQUENCE [LARGE SCALE GENOMIC DNA]</scope>
    <source>
        <strain evidence="2">ZHUSHIDOU_FW_LH</strain>
        <tissue evidence="2">Leaf</tissue>
    </source>
</reference>
<proteinExistence type="inferred from homology"/>
<organism evidence="2 3">
    <name type="scientific">Crotalaria pallida</name>
    <name type="common">Smooth rattlebox</name>
    <name type="synonym">Crotalaria striata</name>
    <dbReference type="NCBI Taxonomy" id="3830"/>
    <lineage>
        <taxon>Eukaryota</taxon>
        <taxon>Viridiplantae</taxon>
        <taxon>Streptophyta</taxon>
        <taxon>Embryophyta</taxon>
        <taxon>Tracheophyta</taxon>
        <taxon>Spermatophyta</taxon>
        <taxon>Magnoliopsida</taxon>
        <taxon>eudicotyledons</taxon>
        <taxon>Gunneridae</taxon>
        <taxon>Pentapetalae</taxon>
        <taxon>rosids</taxon>
        <taxon>fabids</taxon>
        <taxon>Fabales</taxon>
        <taxon>Fabaceae</taxon>
        <taxon>Papilionoideae</taxon>
        <taxon>50 kb inversion clade</taxon>
        <taxon>genistoids sensu lato</taxon>
        <taxon>core genistoids</taxon>
        <taxon>Crotalarieae</taxon>
        <taxon>Crotalaria</taxon>
    </lineage>
</organism>
<evidence type="ECO:0000313" key="2">
    <source>
        <dbReference type="EMBL" id="KAK7255373.1"/>
    </source>
</evidence>
<keyword evidence="3" id="KW-1185">Reference proteome</keyword>
<dbReference type="InterPro" id="IPR050898">
    <property type="entry name" value="Plant_acyltransferase"/>
</dbReference>
<name>A0AAN9EDS6_CROPI</name>
<accession>A0AAN9EDS6</accession>
<protein>
    <submittedName>
        <fullName evidence="2">Uncharacterized protein</fullName>
    </submittedName>
</protein>
<dbReference type="Proteomes" id="UP001372338">
    <property type="component" value="Unassembled WGS sequence"/>
</dbReference>
<comment type="similarity">
    <text evidence="1">Belongs to the plant acyltransferase family.</text>
</comment>
<dbReference type="PANTHER" id="PTHR31147:SF25">
    <property type="entry name" value="HXXXD-TYPE ACYL-TRANSFERASE FAMILY PROTEIN"/>
    <property type="match status" value="1"/>
</dbReference>
<evidence type="ECO:0000313" key="3">
    <source>
        <dbReference type="Proteomes" id="UP001372338"/>
    </source>
</evidence>
<sequence>MATHNSMFKLVTKNIVFVKPSQPIPSSILSLSSFDNRPDLDDVFKTVSVYQSTNHDSFFGQSDLALVFKEALSKTLLYYYPLVGRLVKYADGDYKIHFNSADCGVPFLEAVADCHLSSIHYLDGIDLEIAKHFAIDLPLEDENGHQYPFMFKVTRFPCGGFIIGLAISHRLCDGFGALQLSKAINELARGNSEPSVKPVWERERLVGSKTKLPFQDLMDVASAAISPFEASTVLVHECFKVDQESIRRVKMRLMKESGNETMKEKSVTTFEALAACVWRSRARALQLNHEGKTILILTMGMRGDLDPPLPDGYYGNAISEAYVTLTVKELNEKPLLEVMKAIRETKEAALNVEHIRNKIDTTFPSLEYFNNFGFAFMSMTDWRHLGVMENLDYEGSKLENAIPIPDNESMFECIITPPCKLEPSMKGGARLFLSLPSAAMIKFRREMEVLGFSNHLHESA</sequence>
<dbReference type="InterPro" id="IPR023213">
    <property type="entry name" value="CAT-like_dom_sf"/>
</dbReference>
<dbReference type="AlphaFoldDB" id="A0AAN9EDS6"/>
<gene>
    <name evidence="2" type="ORF">RIF29_28782</name>
</gene>
<evidence type="ECO:0000256" key="1">
    <source>
        <dbReference type="ARBA" id="ARBA00009861"/>
    </source>
</evidence>
<dbReference type="Gene3D" id="3.30.559.10">
    <property type="entry name" value="Chloramphenicol acetyltransferase-like domain"/>
    <property type="match status" value="2"/>
</dbReference>